<dbReference type="InterPro" id="IPR002197">
    <property type="entry name" value="HTH_Fis"/>
</dbReference>
<accession>A0A948RVC7</accession>
<dbReference type="Pfam" id="PF00158">
    <property type="entry name" value="Sigma54_activat"/>
    <property type="match status" value="1"/>
</dbReference>
<comment type="caution">
    <text evidence="9">The sequence shown here is derived from an EMBL/GenBank/DDBJ whole genome shotgun (WGS) entry which is preliminary data.</text>
</comment>
<evidence type="ECO:0000256" key="2">
    <source>
        <dbReference type="ARBA" id="ARBA00022741"/>
    </source>
</evidence>
<dbReference type="SUPFAM" id="SSF52540">
    <property type="entry name" value="P-loop containing nucleoside triphosphate hydrolases"/>
    <property type="match status" value="1"/>
</dbReference>
<dbReference type="GO" id="GO:0043565">
    <property type="term" value="F:sequence-specific DNA binding"/>
    <property type="evidence" value="ECO:0007669"/>
    <property type="project" value="InterPro"/>
</dbReference>
<dbReference type="Pfam" id="PF02954">
    <property type="entry name" value="HTH_8"/>
    <property type="match status" value="1"/>
</dbReference>
<keyword evidence="2" id="KW-0547">Nucleotide-binding</keyword>
<feature type="domain" description="Sigma-54 factor interaction" evidence="7">
    <location>
        <begin position="146"/>
        <end position="375"/>
    </location>
</feature>
<dbReference type="InterPro" id="IPR058031">
    <property type="entry name" value="AAA_lid_NorR"/>
</dbReference>
<dbReference type="InterPro" id="IPR025944">
    <property type="entry name" value="Sigma_54_int_dom_CS"/>
</dbReference>
<evidence type="ECO:0000313" key="10">
    <source>
        <dbReference type="Proteomes" id="UP000777784"/>
    </source>
</evidence>
<evidence type="ECO:0000256" key="6">
    <source>
        <dbReference type="PROSITE-ProRule" id="PRU00169"/>
    </source>
</evidence>
<dbReference type="PROSITE" id="PS00688">
    <property type="entry name" value="SIGMA54_INTERACT_3"/>
    <property type="match status" value="1"/>
</dbReference>
<dbReference type="InterPro" id="IPR011006">
    <property type="entry name" value="CheY-like_superfamily"/>
</dbReference>
<dbReference type="SMART" id="SM00448">
    <property type="entry name" value="REC"/>
    <property type="match status" value="1"/>
</dbReference>
<dbReference type="InterPro" id="IPR002078">
    <property type="entry name" value="Sigma_54_int"/>
</dbReference>
<dbReference type="Proteomes" id="UP000777784">
    <property type="component" value="Unassembled WGS sequence"/>
</dbReference>
<dbReference type="Gene3D" id="3.40.50.300">
    <property type="entry name" value="P-loop containing nucleotide triphosphate hydrolases"/>
    <property type="match status" value="1"/>
</dbReference>
<dbReference type="InterPro" id="IPR009057">
    <property type="entry name" value="Homeodomain-like_sf"/>
</dbReference>
<keyword evidence="1 6" id="KW-0597">Phosphoprotein</keyword>
<dbReference type="InterPro" id="IPR027417">
    <property type="entry name" value="P-loop_NTPase"/>
</dbReference>
<sequence>MSHVLIVEDNRTLGEAIRDVLKKGGLRTQFVETAEEAWEKAQDQWPDLVLTDLRLPGEDGLWLLDKLKGRNPTSSVLVLTAHGSVEKAVEAMKRGAFDFLTKPIRMDQLLLKVNQALDLSREYRLLLEEKSLLHEEVHARYNFGEIVGESDEMRRIYEQIRKVAPTSSSVLISGESGTGKEVVARAIHLNSQRKDRPFIRVNCGALAEGVLESELFGHERGAFTGAVRQRRGRFELAHDGSIFLDEISEIPPSIQVRLLRVLQEREFERVGGEETIKVNVRVMAATHRDLKKSVKEGKFREDLFYRLYVIPLHIPPLRERRGDIPSLCAHFLERLTKELGKKSLTMDPEALHLLNLYDWPGNVRELENVLERAAVLSEDERIRPRDLPFQDQKRSQLIPLPEGIPPLKEAVEEMEKQLIRRAVERAKGIKEEAARLLDLKPSTLYYKLEKYGLLEGTSEKE</sequence>
<dbReference type="InterPro" id="IPR001789">
    <property type="entry name" value="Sig_transdc_resp-reg_receiver"/>
</dbReference>
<dbReference type="GO" id="GO:0006355">
    <property type="term" value="P:regulation of DNA-templated transcription"/>
    <property type="evidence" value="ECO:0007669"/>
    <property type="project" value="InterPro"/>
</dbReference>
<dbReference type="SMART" id="SM00382">
    <property type="entry name" value="AAA"/>
    <property type="match status" value="1"/>
</dbReference>
<dbReference type="PROSITE" id="PS50045">
    <property type="entry name" value="SIGMA54_INTERACT_4"/>
    <property type="match status" value="1"/>
</dbReference>
<dbReference type="CDD" id="cd00009">
    <property type="entry name" value="AAA"/>
    <property type="match status" value="1"/>
</dbReference>
<evidence type="ECO:0000259" key="8">
    <source>
        <dbReference type="PROSITE" id="PS50110"/>
    </source>
</evidence>
<evidence type="ECO:0000259" key="7">
    <source>
        <dbReference type="PROSITE" id="PS50045"/>
    </source>
</evidence>
<dbReference type="GO" id="GO:0000160">
    <property type="term" value="P:phosphorelay signal transduction system"/>
    <property type="evidence" value="ECO:0007669"/>
    <property type="project" value="InterPro"/>
</dbReference>
<dbReference type="PROSITE" id="PS50110">
    <property type="entry name" value="RESPONSE_REGULATORY"/>
    <property type="match status" value="1"/>
</dbReference>
<dbReference type="PRINTS" id="PR01590">
    <property type="entry name" value="HTHFIS"/>
</dbReference>
<dbReference type="PANTHER" id="PTHR32071:SF57">
    <property type="entry name" value="C4-DICARBOXYLATE TRANSPORT TRANSCRIPTIONAL REGULATORY PROTEIN DCTD"/>
    <property type="match status" value="1"/>
</dbReference>
<evidence type="ECO:0000313" key="9">
    <source>
        <dbReference type="EMBL" id="MBU2691206.1"/>
    </source>
</evidence>
<dbReference type="FunFam" id="3.40.50.2300:FF:000018">
    <property type="entry name" value="DNA-binding transcriptional regulator NtrC"/>
    <property type="match status" value="1"/>
</dbReference>
<dbReference type="InterPro" id="IPR003593">
    <property type="entry name" value="AAA+_ATPase"/>
</dbReference>
<dbReference type="Pfam" id="PF00072">
    <property type="entry name" value="Response_reg"/>
    <property type="match status" value="1"/>
</dbReference>
<proteinExistence type="predicted"/>
<keyword evidence="4" id="KW-0805">Transcription regulation</keyword>
<evidence type="ECO:0000256" key="3">
    <source>
        <dbReference type="ARBA" id="ARBA00022840"/>
    </source>
</evidence>
<organism evidence="9 10">
    <name type="scientific">Eiseniibacteriota bacterium</name>
    <dbReference type="NCBI Taxonomy" id="2212470"/>
    <lineage>
        <taxon>Bacteria</taxon>
        <taxon>Candidatus Eiseniibacteriota</taxon>
    </lineage>
</organism>
<dbReference type="InterPro" id="IPR025662">
    <property type="entry name" value="Sigma_54_int_dom_ATP-bd_1"/>
</dbReference>
<dbReference type="PROSITE" id="PS00675">
    <property type="entry name" value="SIGMA54_INTERACT_1"/>
    <property type="match status" value="1"/>
</dbReference>
<keyword evidence="5" id="KW-0804">Transcription</keyword>
<dbReference type="Gene3D" id="1.10.10.60">
    <property type="entry name" value="Homeodomain-like"/>
    <property type="match status" value="1"/>
</dbReference>
<dbReference type="Pfam" id="PF25601">
    <property type="entry name" value="AAA_lid_14"/>
    <property type="match status" value="1"/>
</dbReference>
<dbReference type="FunFam" id="3.40.50.300:FF:000006">
    <property type="entry name" value="DNA-binding transcriptional regulator NtrC"/>
    <property type="match status" value="1"/>
</dbReference>
<keyword evidence="3" id="KW-0067">ATP-binding</keyword>
<reference evidence="9" key="1">
    <citation type="submission" date="2021-05" db="EMBL/GenBank/DDBJ databases">
        <title>Energy efficiency and biological interactions define the core microbiome of deep oligotrophic groundwater.</title>
        <authorList>
            <person name="Mehrshad M."/>
            <person name="Lopez-Fernandez M."/>
            <person name="Bell E."/>
            <person name="Bernier-Latmani R."/>
            <person name="Bertilsson S."/>
            <person name="Dopson M."/>
        </authorList>
    </citation>
    <scope>NUCLEOTIDE SEQUENCE</scope>
    <source>
        <strain evidence="9">Modern_marine.mb.64</strain>
    </source>
</reference>
<dbReference type="PANTHER" id="PTHR32071">
    <property type="entry name" value="TRANSCRIPTIONAL REGULATORY PROTEIN"/>
    <property type="match status" value="1"/>
</dbReference>
<evidence type="ECO:0000256" key="5">
    <source>
        <dbReference type="ARBA" id="ARBA00023163"/>
    </source>
</evidence>
<feature type="modified residue" description="4-aspartylphosphate" evidence="6">
    <location>
        <position position="52"/>
    </location>
</feature>
<dbReference type="AlphaFoldDB" id="A0A948RVC7"/>
<dbReference type="SUPFAM" id="SSF52172">
    <property type="entry name" value="CheY-like"/>
    <property type="match status" value="1"/>
</dbReference>
<evidence type="ECO:0000256" key="1">
    <source>
        <dbReference type="ARBA" id="ARBA00022553"/>
    </source>
</evidence>
<dbReference type="SUPFAM" id="SSF46689">
    <property type="entry name" value="Homeodomain-like"/>
    <property type="match status" value="1"/>
</dbReference>
<evidence type="ECO:0000256" key="4">
    <source>
        <dbReference type="ARBA" id="ARBA00023015"/>
    </source>
</evidence>
<feature type="domain" description="Response regulatory" evidence="8">
    <location>
        <begin position="3"/>
        <end position="117"/>
    </location>
</feature>
<protein>
    <submittedName>
        <fullName evidence="9">Sigma-54 dependent transcriptional regulator</fullName>
    </submittedName>
</protein>
<dbReference type="EMBL" id="JAHJDP010000048">
    <property type="protein sequence ID" value="MBU2691206.1"/>
    <property type="molecule type" value="Genomic_DNA"/>
</dbReference>
<dbReference type="GO" id="GO:0005524">
    <property type="term" value="F:ATP binding"/>
    <property type="evidence" value="ECO:0007669"/>
    <property type="project" value="UniProtKB-KW"/>
</dbReference>
<gene>
    <name evidence="9" type="ORF">KJ970_09775</name>
</gene>
<dbReference type="Gene3D" id="1.10.8.60">
    <property type="match status" value="1"/>
</dbReference>
<dbReference type="Gene3D" id="3.40.50.2300">
    <property type="match status" value="1"/>
</dbReference>
<name>A0A948RVC7_UNCEI</name>